<name>A0A1J1IM61_9DIPT</name>
<evidence type="ECO:0000313" key="2">
    <source>
        <dbReference type="Proteomes" id="UP000183832"/>
    </source>
</evidence>
<proteinExistence type="predicted"/>
<dbReference type="EMBL" id="CVRI01000055">
    <property type="protein sequence ID" value="CRL01335.1"/>
    <property type="molecule type" value="Genomic_DNA"/>
</dbReference>
<dbReference type="AlphaFoldDB" id="A0A1J1IM61"/>
<keyword evidence="2" id="KW-1185">Reference proteome</keyword>
<accession>A0A1J1IM61</accession>
<reference evidence="1 2" key="1">
    <citation type="submission" date="2015-04" db="EMBL/GenBank/DDBJ databases">
        <authorList>
            <person name="Syromyatnikov M.Y."/>
            <person name="Popov V.N."/>
        </authorList>
    </citation>
    <scope>NUCLEOTIDE SEQUENCE [LARGE SCALE GENOMIC DNA]</scope>
</reference>
<organism evidence="1 2">
    <name type="scientific">Clunio marinus</name>
    <dbReference type="NCBI Taxonomy" id="568069"/>
    <lineage>
        <taxon>Eukaryota</taxon>
        <taxon>Metazoa</taxon>
        <taxon>Ecdysozoa</taxon>
        <taxon>Arthropoda</taxon>
        <taxon>Hexapoda</taxon>
        <taxon>Insecta</taxon>
        <taxon>Pterygota</taxon>
        <taxon>Neoptera</taxon>
        <taxon>Endopterygota</taxon>
        <taxon>Diptera</taxon>
        <taxon>Nematocera</taxon>
        <taxon>Chironomoidea</taxon>
        <taxon>Chironomidae</taxon>
        <taxon>Clunio</taxon>
    </lineage>
</organism>
<dbReference type="Proteomes" id="UP000183832">
    <property type="component" value="Unassembled WGS sequence"/>
</dbReference>
<protein>
    <submittedName>
        <fullName evidence="1">CLUMA_CG014746, isoform A</fullName>
    </submittedName>
</protein>
<gene>
    <name evidence="1" type="ORF">CLUMA_CG014746</name>
</gene>
<evidence type="ECO:0000313" key="1">
    <source>
        <dbReference type="EMBL" id="CRL01335.1"/>
    </source>
</evidence>
<sequence>MPDVNYIKLDKEVFQKQIGNYSRKAEKNFLKSRKFLVGITKWHFLSKFLSYLRQKQKCGPQKDEIRKCFGPFTSMDLTRNGFCHNLDAFSRND</sequence>